<dbReference type="RefSeq" id="WP_091368399.1">
    <property type="nucleotide sequence ID" value="NZ_FNDV01000003.1"/>
</dbReference>
<dbReference type="STRING" id="504798.SAMN05421871_103700"/>
<dbReference type="SUPFAM" id="SSF52266">
    <property type="entry name" value="SGNH hydrolase"/>
    <property type="match status" value="1"/>
</dbReference>
<gene>
    <name evidence="4" type="ORF">SAMN05192558_101169</name>
</gene>
<accession>A0A1H0EZW8</accession>
<feature type="disulfide bond" evidence="2">
    <location>
        <begin position="47"/>
        <end position="72"/>
    </location>
</feature>
<feature type="disulfide bond" evidence="2">
    <location>
        <begin position="113"/>
        <end position="121"/>
    </location>
</feature>
<evidence type="ECO:0000259" key="3">
    <source>
        <dbReference type="Pfam" id="PF13472"/>
    </source>
</evidence>
<evidence type="ECO:0000256" key="1">
    <source>
        <dbReference type="PIRSR" id="PIRSR637460-1"/>
    </source>
</evidence>
<dbReference type="InterPro" id="IPR037460">
    <property type="entry name" value="SEST-like"/>
</dbReference>
<dbReference type="Gene3D" id="3.40.50.1110">
    <property type="entry name" value="SGNH hydrolase"/>
    <property type="match status" value="1"/>
</dbReference>
<keyword evidence="4" id="KW-0378">Hydrolase</keyword>
<protein>
    <submittedName>
        <fullName evidence="4">GDSL-like Lipase/Acylhydrolase family protein</fullName>
    </submittedName>
</protein>
<evidence type="ECO:0000313" key="4">
    <source>
        <dbReference type="EMBL" id="SDN87938.1"/>
    </source>
</evidence>
<proteinExistence type="predicted"/>
<reference evidence="5" key="1">
    <citation type="submission" date="2016-10" db="EMBL/GenBank/DDBJ databases">
        <authorList>
            <person name="Varghese N."/>
            <person name="Submissions S."/>
        </authorList>
    </citation>
    <scope>NUCLEOTIDE SEQUENCE [LARGE SCALE GENOMIC DNA]</scope>
    <source>
        <strain evidence="5">IBRC-M 10655</strain>
    </source>
</reference>
<evidence type="ECO:0000256" key="2">
    <source>
        <dbReference type="PIRSR" id="PIRSR637460-2"/>
    </source>
</evidence>
<dbReference type="InterPro" id="IPR036514">
    <property type="entry name" value="SGNH_hydro_sf"/>
</dbReference>
<feature type="active site" evidence="1">
    <location>
        <position position="237"/>
    </location>
</feature>
<dbReference type="GO" id="GO:0019433">
    <property type="term" value="P:triglyceride catabolic process"/>
    <property type="evidence" value="ECO:0007669"/>
    <property type="project" value="TreeGrafter"/>
</dbReference>
<dbReference type="InterPro" id="IPR013830">
    <property type="entry name" value="SGNH_hydro"/>
</dbReference>
<evidence type="ECO:0000313" key="5">
    <source>
        <dbReference type="Proteomes" id="UP000199651"/>
    </source>
</evidence>
<sequence length="276" mass="28181">MSIVAALVLSLAVVPAPVVSEYVVSEYVALGDSYAAGVGSGGAQSGCGRSEFAHPNLWKDAHSPAAFAFPACSGATTRHVLDRQLKSLSGATELVTLTVGGMDADFTKVMTTCTLGSDHACEKSVARAEGLIRSELPGRFAQVFQAISAAAPKARVVVLGYPRLFEPRGCPGGLSPAKRAAVNNGADSLAEVTAAAAAATGGAVTFVDVREVFAGHGICGDDPWVHPVTTPLTDSYHPNRAGQLGYLRALESVVEGTVVGGTVAAETAMAGTAQRR</sequence>
<dbReference type="CDD" id="cd01823">
    <property type="entry name" value="SEST_like"/>
    <property type="match status" value="1"/>
</dbReference>
<dbReference type="GO" id="GO:0004806">
    <property type="term" value="F:triacylglycerol lipase activity"/>
    <property type="evidence" value="ECO:0007669"/>
    <property type="project" value="TreeGrafter"/>
</dbReference>
<dbReference type="PANTHER" id="PTHR37981:SF1">
    <property type="entry name" value="SGNH HYDROLASE-TYPE ESTERASE DOMAIN-CONTAINING PROTEIN"/>
    <property type="match status" value="1"/>
</dbReference>
<dbReference type="PANTHER" id="PTHR37981">
    <property type="entry name" value="LIPASE 2"/>
    <property type="match status" value="1"/>
</dbReference>
<dbReference type="Proteomes" id="UP000199651">
    <property type="component" value="Unassembled WGS sequence"/>
</dbReference>
<feature type="disulfide bond" evidence="2">
    <location>
        <begin position="170"/>
        <end position="219"/>
    </location>
</feature>
<dbReference type="OrthoDB" id="5503950at2"/>
<dbReference type="AlphaFoldDB" id="A0A1H0EZW8"/>
<dbReference type="EMBL" id="FNJB01000001">
    <property type="protein sequence ID" value="SDN87938.1"/>
    <property type="molecule type" value="Genomic_DNA"/>
</dbReference>
<name>A0A1H0EZW8_9PSEU</name>
<organism evidence="4 5">
    <name type="scientific">Actinokineospora alba</name>
    <dbReference type="NCBI Taxonomy" id="504798"/>
    <lineage>
        <taxon>Bacteria</taxon>
        <taxon>Bacillati</taxon>
        <taxon>Actinomycetota</taxon>
        <taxon>Actinomycetes</taxon>
        <taxon>Pseudonocardiales</taxon>
        <taxon>Pseudonocardiaceae</taxon>
        <taxon>Actinokineospora</taxon>
    </lineage>
</organism>
<feature type="active site" description="Nucleophile" evidence="1">
    <location>
        <position position="33"/>
    </location>
</feature>
<dbReference type="Pfam" id="PF13472">
    <property type="entry name" value="Lipase_GDSL_2"/>
    <property type="match status" value="1"/>
</dbReference>
<feature type="domain" description="SGNH hydrolase-type esterase" evidence="3">
    <location>
        <begin position="29"/>
        <end position="243"/>
    </location>
</feature>
<keyword evidence="2" id="KW-1015">Disulfide bond</keyword>
<keyword evidence="5" id="KW-1185">Reference proteome</keyword>